<evidence type="ECO:0000313" key="2">
    <source>
        <dbReference type="Proteomes" id="UP001324384"/>
    </source>
</evidence>
<keyword evidence="2" id="KW-1185">Reference proteome</keyword>
<name>A0ABZ0WXQ2_9GAMM</name>
<organism evidence="1 2">
    <name type="scientific">Moraxella canis</name>
    <dbReference type="NCBI Taxonomy" id="90239"/>
    <lineage>
        <taxon>Bacteria</taxon>
        <taxon>Pseudomonadati</taxon>
        <taxon>Pseudomonadota</taxon>
        <taxon>Gammaproteobacteria</taxon>
        <taxon>Moraxellales</taxon>
        <taxon>Moraxellaceae</taxon>
        <taxon>Moraxella</taxon>
    </lineage>
</organism>
<accession>A0ABZ0WXQ2</accession>
<protein>
    <submittedName>
        <fullName evidence="1">Uncharacterized protein</fullName>
    </submittedName>
</protein>
<gene>
    <name evidence="1" type="ORF">U0021_09105</name>
</gene>
<evidence type="ECO:0000313" key="1">
    <source>
        <dbReference type="EMBL" id="WQE03880.1"/>
    </source>
</evidence>
<proteinExistence type="predicted"/>
<reference evidence="1 2" key="1">
    <citation type="submission" date="2023-12" db="EMBL/GenBank/DDBJ databases">
        <title>Genome sequencing and assembly of bacterial species from a model synthetic community.</title>
        <authorList>
            <person name="Hogle S.L."/>
        </authorList>
    </citation>
    <scope>NUCLEOTIDE SEQUENCE [LARGE SCALE GENOMIC DNA]</scope>
    <source>
        <strain evidence="1 2">HAMBI_2792</strain>
    </source>
</reference>
<dbReference type="Proteomes" id="UP001324384">
    <property type="component" value="Chromosome"/>
</dbReference>
<dbReference type="RefSeq" id="WP_114799988.1">
    <property type="nucleotide sequence ID" value="NZ_CP139961.1"/>
</dbReference>
<sequence length="151" mass="17942">MSHIVGNSFMSFNIGNFESKKYIPITINFGRVEIGTLDDNTYIPSFIYSLKNLIENPYYFMNDIDNLNYKKIFKSDNGVVVDSHYFSLEDTFDDFTKIAIRNNDFIFFYFKLNKDHYFSYENINNNDEIYISLRIIDYISAVRDLEEFLAL</sequence>
<dbReference type="EMBL" id="CP139961">
    <property type="protein sequence ID" value="WQE03880.1"/>
    <property type="molecule type" value="Genomic_DNA"/>
</dbReference>